<organism evidence="2 3">
    <name type="scientific">Colletotrichum karsti</name>
    <dbReference type="NCBI Taxonomy" id="1095194"/>
    <lineage>
        <taxon>Eukaryota</taxon>
        <taxon>Fungi</taxon>
        <taxon>Dikarya</taxon>
        <taxon>Ascomycota</taxon>
        <taxon>Pezizomycotina</taxon>
        <taxon>Sordariomycetes</taxon>
        <taxon>Hypocreomycetidae</taxon>
        <taxon>Glomerellales</taxon>
        <taxon>Glomerellaceae</taxon>
        <taxon>Colletotrichum</taxon>
        <taxon>Colletotrichum boninense species complex</taxon>
    </lineage>
</organism>
<evidence type="ECO:0008006" key="4">
    <source>
        <dbReference type="Google" id="ProtNLM"/>
    </source>
</evidence>
<dbReference type="OrthoDB" id="1896086at2759"/>
<protein>
    <recommendedName>
        <fullName evidence="4">Secreted protein</fullName>
    </recommendedName>
</protein>
<feature type="chain" id="PRO_5040419088" description="Secreted protein" evidence="1">
    <location>
        <begin position="23"/>
        <end position="214"/>
    </location>
</feature>
<reference evidence="2" key="1">
    <citation type="submission" date="2020-03" db="EMBL/GenBank/DDBJ databases">
        <authorList>
            <person name="He L."/>
        </authorList>
    </citation>
    <scope>NUCLEOTIDE SEQUENCE</scope>
    <source>
        <strain evidence="2">CkLH20</strain>
    </source>
</reference>
<accession>A0A9P6I453</accession>
<name>A0A9P6I453_9PEZI</name>
<evidence type="ECO:0000256" key="1">
    <source>
        <dbReference type="SAM" id="SignalP"/>
    </source>
</evidence>
<dbReference type="Proteomes" id="UP000781932">
    <property type="component" value="Unassembled WGS sequence"/>
</dbReference>
<comment type="caution">
    <text evidence="2">The sequence shown here is derived from an EMBL/GenBank/DDBJ whole genome shotgun (WGS) entry which is preliminary data.</text>
</comment>
<dbReference type="EMBL" id="JAATWM020000022">
    <property type="protein sequence ID" value="KAF9875437.1"/>
    <property type="molecule type" value="Genomic_DNA"/>
</dbReference>
<proteinExistence type="predicted"/>
<dbReference type="RefSeq" id="XP_038744898.1">
    <property type="nucleotide sequence ID" value="XM_038889974.1"/>
</dbReference>
<sequence>MYYAKIFTAAAALFATATAAAADPFVCTQETVGQCGSAVMCSGSQTFGCDNGKCVCIVPELPPPTTLSREIVARRPDPTPALAVAKTPMAVGQRVCNDASVYTGPGDIHHEETKRLAMWICRGELGPDSPPLVAQSKSQKVPYFMSVSWMSGCETTVDRQNVGNPLLFDGATDEQKDIWCTRLLIDNWGHCKNNQGRGGVVTAGCLRYEFTPKE</sequence>
<evidence type="ECO:0000313" key="3">
    <source>
        <dbReference type="Proteomes" id="UP000781932"/>
    </source>
</evidence>
<dbReference type="AlphaFoldDB" id="A0A9P6I453"/>
<dbReference type="GeneID" id="62163048"/>
<gene>
    <name evidence="2" type="ORF">CkaCkLH20_07257</name>
</gene>
<reference evidence="2" key="2">
    <citation type="submission" date="2020-11" db="EMBL/GenBank/DDBJ databases">
        <title>Whole genome sequencing of Colletotrichum sp.</title>
        <authorList>
            <person name="Li H."/>
        </authorList>
    </citation>
    <scope>NUCLEOTIDE SEQUENCE</scope>
    <source>
        <strain evidence="2">CkLH20</strain>
    </source>
</reference>
<evidence type="ECO:0000313" key="2">
    <source>
        <dbReference type="EMBL" id="KAF9875437.1"/>
    </source>
</evidence>
<keyword evidence="1" id="KW-0732">Signal</keyword>
<feature type="signal peptide" evidence="1">
    <location>
        <begin position="1"/>
        <end position="22"/>
    </location>
</feature>
<keyword evidence="3" id="KW-1185">Reference proteome</keyword>